<feature type="compositionally biased region" description="Basic and acidic residues" evidence="1">
    <location>
        <begin position="653"/>
        <end position="662"/>
    </location>
</feature>
<dbReference type="PANTHER" id="PTHR21705:SF11">
    <property type="entry name" value="FHIP FAMILY PROTEIN CG3558"/>
    <property type="match status" value="1"/>
</dbReference>
<dbReference type="STRING" id="1531966.A0A0A1TSD9"/>
<gene>
    <name evidence="2" type="ORF">VHEMI09929</name>
</gene>
<evidence type="ECO:0000313" key="3">
    <source>
        <dbReference type="Proteomes" id="UP000039046"/>
    </source>
</evidence>
<dbReference type="Pfam" id="PF10257">
    <property type="entry name" value="RAI16-like"/>
    <property type="match status" value="1"/>
</dbReference>
<sequence length="963" mass="107475">MDFWSRLLSPLSSATTRQDQAKDPAKRLHRFEKEYASLLSTWRTSSNLSRDSDAAETLEIRLQDLTNILSDESRRPLPHPCIQYASIKQIYVPIGKIATTSHNEWIIKEAVLFFATLIESEEEAFVENPSFSASLTNLLVRITGVNSVRLGLDTESRVVELAFNITTKIRLDPDILPAWFKVAQSPGGFQLQGDRSTEANNDKFTGLTQRADFPLFYILMDYIHHEGKVGDFARTGLLYIIEAASNSAPLEQWIVESDLSTLMATGLGALYSQLSRKLVIDHLPHDLPPILALSDYEHPQSSYEVVSSCSSEFQSHLETFLSHLLFWQDVLNHCRSVEVKSTLLEHFQVIFLQQLLYPSLLESSDIDGGSSVAVLTYLRRILESLDHPDMINLILHYLLALPDNLPSKPVTERPSISAARRRKSMDLATMMAEKTDLSATPLLFNLVDLILACLRSRNQQTIHVTLQLVSAILKRHHRYAVLTLLRTELLPSKPAERTVGAHEQEVDYVMELAGSIGGYANFDATYDYILKDTMARLESHPCSLRLVAPKVSTNNHKLPALPDSLPGAPKEVREHTLRPDDPLLNAILDLMESFFLNPVEANLSVTETLVDLAVCGYMCVEGWLVRSPAGYKYMDDDDDEVEKMSTTDNGNKAADEESSASKEEHVLQSLQRCRQRPFWDEESIPRLLSLIHVLTKQVLKYRETIPRFDELLQQRREAFLTADSILDNPAPARKGSVQHAAMHGTPDRPSMDEVMRAGSPSKPSALEGFAQRLLSELGTPSRASSPRGPRSSGTSTPAEARDYNKALPPTPSSVGLGISRSMSPSSTPHDDTRSHNEDEDLSASRVAEFSAMDQTILAKRVGVPDRKMKPIPLDLTSRRTMLEVPEMALSDDEDEDEDSEADAVNANIAADESEYAEPEAEEETATVTVSHILTNVIVFQSFLMELAALMQVRAGLFDEVKYV</sequence>
<feature type="region of interest" description="Disordered" evidence="1">
    <location>
        <begin position="778"/>
        <end position="842"/>
    </location>
</feature>
<dbReference type="OrthoDB" id="5350595at2759"/>
<keyword evidence="3" id="KW-1185">Reference proteome</keyword>
<protein>
    <recommendedName>
        <fullName evidence="4">DNA polymerase epsilon subunit C</fullName>
    </recommendedName>
</protein>
<organism evidence="2 3">
    <name type="scientific">[Torrubiella] hemipterigena</name>
    <dbReference type="NCBI Taxonomy" id="1531966"/>
    <lineage>
        <taxon>Eukaryota</taxon>
        <taxon>Fungi</taxon>
        <taxon>Dikarya</taxon>
        <taxon>Ascomycota</taxon>
        <taxon>Pezizomycotina</taxon>
        <taxon>Sordariomycetes</taxon>
        <taxon>Hypocreomycetidae</taxon>
        <taxon>Hypocreales</taxon>
        <taxon>Clavicipitaceae</taxon>
        <taxon>Clavicipitaceae incertae sedis</taxon>
        <taxon>'Torrubiella' clade</taxon>
    </lineage>
</organism>
<dbReference type="AlphaFoldDB" id="A0A0A1TSD9"/>
<accession>A0A0A1TSD9</accession>
<dbReference type="HOGENOM" id="CLU_004692_0_0_1"/>
<reference evidence="2 3" key="1">
    <citation type="journal article" date="2015" name="Genome Announc.">
        <title>Draft Genome Sequence and Gene Annotation of the Entomopathogenic Fungus Verticillium hemipterigenum.</title>
        <authorList>
            <person name="Horn F."/>
            <person name="Habel A."/>
            <person name="Scharf D.H."/>
            <person name="Dworschak J."/>
            <person name="Brakhage A.A."/>
            <person name="Guthke R."/>
            <person name="Hertweck C."/>
            <person name="Linde J."/>
        </authorList>
    </citation>
    <scope>NUCLEOTIDE SEQUENCE [LARGE SCALE GENOMIC DNA]</scope>
</reference>
<feature type="compositionally biased region" description="Basic and acidic residues" evidence="1">
    <location>
        <begin position="745"/>
        <end position="755"/>
    </location>
</feature>
<evidence type="ECO:0000313" key="2">
    <source>
        <dbReference type="EMBL" id="CEJ94392.1"/>
    </source>
</evidence>
<feature type="region of interest" description="Disordered" evidence="1">
    <location>
        <begin position="727"/>
        <end position="764"/>
    </location>
</feature>
<feature type="region of interest" description="Disordered" evidence="1">
    <location>
        <begin position="640"/>
        <end position="662"/>
    </location>
</feature>
<name>A0A0A1TSD9_9HYPO</name>
<dbReference type="Proteomes" id="UP000039046">
    <property type="component" value="Unassembled WGS sequence"/>
</dbReference>
<dbReference type="PANTHER" id="PTHR21705">
    <property type="entry name" value="RAI16 PROTEIN-RELATED"/>
    <property type="match status" value="1"/>
</dbReference>
<evidence type="ECO:0008006" key="4">
    <source>
        <dbReference type="Google" id="ProtNLM"/>
    </source>
</evidence>
<evidence type="ECO:0000256" key="1">
    <source>
        <dbReference type="SAM" id="MobiDB-lite"/>
    </source>
</evidence>
<feature type="compositionally biased region" description="Low complexity" evidence="1">
    <location>
        <begin position="778"/>
        <end position="797"/>
    </location>
</feature>
<dbReference type="InterPro" id="IPR019384">
    <property type="entry name" value="FHIP"/>
</dbReference>
<dbReference type="InterPro" id="IPR016024">
    <property type="entry name" value="ARM-type_fold"/>
</dbReference>
<dbReference type="SUPFAM" id="SSF48371">
    <property type="entry name" value="ARM repeat"/>
    <property type="match status" value="1"/>
</dbReference>
<proteinExistence type="predicted"/>
<dbReference type="EMBL" id="CDHN01000007">
    <property type="protein sequence ID" value="CEJ94392.1"/>
    <property type="molecule type" value="Genomic_DNA"/>
</dbReference>